<name>A0ABM1A396_APLCA</name>
<comment type="similarity">
    <text evidence="3 8">Belongs to the trans-sulfuration enzymes family.</text>
</comment>
<reference evidence="10" key="1">
    <citation type="submission" date="2025-08" db="UniProtKB">
        <authorList>
            <consortium name="RefSeq"/>
        </authorList>
    </citation>
    <scope>IDENTIFICATION</scope>
</reference>
<dbReference type="InterPro" id="IPR015422">
    <property type="entry name" value="PyrdxlP-dep_Trfase_small"/>
</dbReference>
<dbReference type="EC" id="4.4.1.1" evidence="4"/>
<evidence type="ECO:0000313" key="9">
    <source>
        <dbReference type="Proteomes" id="UP000694888"/>
    </source>
</evidence>
<comment type="pathway">
    <text evidence="2">Amino-acid biosynthesis; L-cysteine biosynthesis; L-cysteine from L-homocysteine and L-serine: step 2/2.</text>
</comment>
<evidence type="ECO:0000256" key="5">
    <source>
        <dbReference type="ARBA" id="ARBA00022898"/>
    </source>
</evidence>
<organism evidence="9 10">
    <name type="scientific">Aplysia californica</name>
    <name type="common">California sea hare</name>
    <dbReference type="NCBI Taxonomy" id="6500"/>
    <lineage>
        <taxon>Eukaryota</taxon>
        <taxon>Metazoa</taxon>
        <taxon>Spiralia</taxon>
        <taxon>Lophotrochozoa</taxon>
        <taxon>Mollusca</taxon>
        <taxon>Gastropoda</taxon>
        <taxon>Heterobranchia</taxon>
        <taxon>Euthyneura</taxon>
        <taxon>Tectipleura</taxon>
        <taxon>Aplysiida</taxon>
        <taxon>Aplysioidea</taxon>
        <taxon>Aplysiidae</taxon>
        <taxon>Aplysia</taxon>
    </lineage>
</organism>
<dbReference type="InterPro" id="IPR000277">
    <property type="entry name" value="Cys/Met-Metab_PyrdxlP-dep_enz"/>
</dbReference>
<gene>
    <name evidence="10" type="primary">LOC101858870</name>
</gene>
<dbReference type="GeneID" id="101858870"/>
<dbReference type="Gene3D" id="3.40.640.10">
    <property type="entry name" value="Type I PLP-dependent aspartate aminotransferase-like (Major domain)"/>
    <property type="match status" value="1"/>
</dbReference>
<keyword evidence="6" id="KW-0198">Cysteine biosynthesis</keyword>
<dbReference type="Proteomes" id="UP000694888">
    <property type="component" value="Unplaced"/>
</dbReference>
<dbReference type="InterPro" id="IPR015421">
    <property type="entry name" value="PyrdxlP-dep_Trfase_major"/>
</dbReference>
<evidence type="ECO:0000256" key="8">
    <source>
        <dbReference type="RuleBase" id="RU362118"/>
    </source>
</evidence>
<dbReference type="RefSeq" id="XP_012939939.1">
    <property type="nucleotide sequence ID" value="XM_013084485.2"/>
</dbReference>
<proteinExistence type="inferred from homology"/>
<protein>
    <recommendedName>
        <fullName evidence="4">cystathionine gamma-lyase</fullName>
        <ecNumber evidence="4">4.4.1.1</ecNumber>
    </recommendedName>
    <alternativeName>
        <fullName evidence="7">Gamma-cystathionase</fullName>
    </alternativeName>
</protein>
<dbReference type="SUPFAM" id="SSF53383">
    <property type="entry name" value="PLP-dependent transferases"/>
    <property type="match status" value="1"/>
</dbReference>
<evidence type="ECO:0000256" key="4">
    <source>
        <dbReference type="ARBA" id="ARBA00012085"/>
    </source>
</evidence>
<keyword evidence="5 8" id="KW-0663">Pyridoxal phosphate</keyword>
<dbReference type="Gene3D" id="3.90.1150.10">
    <property type="entry name" value="Aspartate Aminotransferase, domain 1"/>
    <property type="match status" value="1"/>
</dbReference>
<evidence type="ECO:0000256" key="7">
    <source>
        <dbReference type="ARBA" id="ARBA00029853"/>
    </source>
</evidence>
<evidence type="ECO:0000256" key="3">
    <source>
        <dbReference type="ARBA" id="ARBA00009077"/>
    </source>
</evidence>
<evidence type="ECO:0000256" key="6">
    <source>
        <dbReference type="ARBA" id="ARBA00023192"/>
    </source>
</evidence>
<comment type="cofactor">
    <cofactor evidence="1 8">
        <name>pyridoxal 5'-phosphate</name>
        <dbReference type="ChEBI" id="CHEBI:597326"/>
    </cofactor>
</comment>
<keyword evidence="6" id="KW-0028">Amino-acid biosynthesis</keyword>
<evidence type="ECO:0000313" key="10">
    <source>
        <dbReference type="RefSeq" id="XP_012939939.1"/>
    </source>
</evidence>
<dbReference type="PANTHER" id="PTHR11808">
    <property type="entry name" value="TRANS-SULFURATION ENZYME FAMILY MEMBER"/>
    <property type="match status" value="1"/>
</dbReference>
<dbReference type="InterPro" id="IPR015424">
    <property type="entry name" value="PyrdxlP-dep_Trfase"/>
</dbReference>
<accession>A0ABM1A396</accession>
<dbReference type="Pfam" id="PF01053">
    <property type="entry name" value="Cys_Met_Meta_PP"/>
    <property type="match status" value="1"/>
</dbReference>
<evidence type="ECO:0000256" key="1">
    <source>
        <dbReference type="ARBA" id="ARBA00001933"/>
    </source>
</evidence>
<dbReference type="PANTHER" id="PTHR11808:SF15">
    <property type="entry name" value="CYSTATHIONINE GAMMA-LYASE"/>
    <property type="match status" value="1"/>
</dbReference>
<sequence>MKLIDIQAVCTRIKSITSDWTEKPIIVVDNTVMSSYFQRPLSLGADVVMHSLSKYMNGHSDVLMGALILSDEELYRKLNFFQMAVGVTSSPFDCYLVLRGLKTLHVRMREHEKNSLEVARFLEQHPGCVKVNHPGLPSHPHYELGKRQMDGYSGLLSFYIKGKLDDVKRFISKLKIIAFAASLGGYESVCEIPMTSSQRHTPVGCMESWEITPSLVRLSVGLEDVKDLKRDLGQALDYMLSVQSSTEPVADSKNSEL</sequence>
<keyword evidence="9" id="KW-1185">Reference proteome</keyword>
<evidence type="ECO:0000256" key="2">
    <source>
        <dbReference type="ARBA" id="ARBA00005038"/>
    </source>
</evidence>